<name>G9XJJ6_DESHA</name>
<accession>G9XJJ6</accession>
<dbReference type="PANTHER" id="PTHR42759">
    <property type="entry name" value="MOXR FAMILY PROTEIN"/>
    <property type="match status" value="1"/>
</dbReference>
<dbReference type="GO" id="GO:0005524">
    <property type="term" value="F:ATP binding"/>
    <property type="evidence" value="ECO:0007669"/>
    <property type="project" value="InterPro"/>
</dbReference>
<dbReference type="SUPFAM" id="SSF52540">
    <property type="entry name" value="P-loop containing nucleoside triphosphate hydrolases"/>
    <property type="match status" value="1"/>
</dbReference>
<dbReference type="AlphaFoldDB" id="G9XJJ6"/>
<dbReference type="Pfam" id="PF00004">
    <property type="entry name" value="AAA"/>
    <property type="match status" value="1"/>
</dbReference>
<protein>
    <submittedName>
        <fullName evidence="3">ATPase, AAA family</fullName>
    </submittedName>
</protein>
<feature type="domain" description="AAA+ ATPase" evidence="2">
    <location>
        <begin position="87"/>
        <end position="271"/>
    </location>
</feature>
<sequence length="371" mass="42701">MLAASSLFTRRLQLQAGNFICLGFHQGFHESVQELPSWMEKIDKSQERTEEKGGEPMDSDELRQGLKEQGYIADDNTLMAMQCSLLLNKPLLIEGPAGAGKTELAKAWSRYWQRPLIRLQCYEGIDEAKALYEWNYQKQLLYIQSQNTRLQGIQDKPFQGAYPQDSDQQNPEDNAWAANSKTIYSEEFLLSRPLLKAIRSPQPVVLLIDEVDKSDEEFESFLLEILSDWQVSIPETGTISAASIPSVLLTSNNTRNLSHALRRRCLYLYLDYPGEQRELDILRLNFPELQETLGRQAVILIRKIRLERLKKHPSISEVLDWVNILNQMGARELSPPLALNTLGLLLKYKEDQEKIREKINQKDWFDGIFTA</sequence>
<gene>
    <name evidence="3" type="ORF">HMPREF0322_01127</name>
</gene>
<dbReference type="InterPro" id="IPR003593">
    <property type="entry name" value="AAA+_ATPase"/>
</dbReference>
<evidence type="ECO:0000313" key="3">
    <source>
        <dbReference type="EMBL" id="EHL08140.1"/>
    </source>
</evidence>
<evidence type="ECO:0000259" key="2">
    <source>
        <dbReference type="SMART" id="SM00382"/>
    </source>
</evidence>
<dbReference type="PANTHER" id="PTHR42759:SF1">
    <property type="entry name" value="MAGNESIUM-CHELATASE SUBUNIT CHLD"/>
    <property type="match status" value="1"/>
</dbReference>
<dbReference type="Gene3D" id="3.40.50.300">
    <property type="entry name" value="P-loop containing nucleotide triphosphate hydrolases"/>
    <property type="match status" value="1"/>
</dbReference>
<dbReference type="SMART" id="SM00382">
    <property type="entry name" value="AAA"/>
    <property type="match status" value="1"/>
</dbReference>
<evidence type="ECO:0000256" key="1">
    <source>
        <dbReference type="SAM" id="MobiDB-lite"/>
    </source>
</evidence>
<dbReference type="HOGENOM" id="CLU_051820_1_0_9"/>
<dbReference type="Proteomes" id="UP000004416">
    <property type="component" value="Unassembled WGS sequence"/>
</dbReference>
<dbReference type="InterPro" id="IPR027417">
    <property type="entry name" value="P-loop_NTPase"/>
</dbReference>
<dbReference type="GO" id="GO:0016887">
    <property type="term" value="F:ATP hydrolysis activity"/>
    <property type="evidence" value="ECO:0007669"/>
    <property type="project" value="InterPro"/>
</dbReference>
<dbReference type="EMBL" id="AFZX01000030">
    <property type="protein sequence ID" value="EHL08140.1"/>
    <property type="molecule type" value="Genomic_DNA"/>
</dbReference>
<comment type="caution">
    <text evidence="3">The sequence shown here is derived from an EMBL/GenBank/DDBJ whole genome shotgun (WGS) entry which is preliminary data.</text>
</comment>
<dbReference type="PATRIC" id="fig|537010.4.peg.1043"/>
<proteinExistence type="predicted"/>
<reference evidence="3 4" key="1">
    <citation type="submission" date="2011-08" db="EMBL/GenBank/DDBJ databases">
        <authorList>
            <person name="Weinstock G."/>
            <person name="Sodergren E."/>
            <person name="Clifton S."/>
            <person name="Fulton L."/>
            <person name="Fulton B."/>
            <person name="Courtney L."/>
            <person name="Fronick C."/>
            <person name="Harrison M."/>
            <person name="Strong C."/>
            <person name="Farmer C."/>
            <person name="Delahaunty K."/>
            <person name="Markovic C."/>
            <person name="Hall O."/>
            <person name="Minx P."/>
            <person name="Tomlinson C."/>
            <person name="Mitreva M."/>
            <person name="Hou S."/>
            <person name="Chen J."/>
            <person name="Wollam A."/>
            <person name="Pepin K.H."/>
            <person name="Johnson M."/>
            <person name="Bhonagiri V."/>
            <person name="Zhang X."/>
            <person name="Suruliraj S."/>
            <person name="Warren W."/>
            <person name="Chinwalla A."/>
            <person name="Mardis E.R."/>
            <person name="Wilson R.K."/>
        </authorList>
    </citation>
    <scope>NUCLEOTIDE SEQUENCE [LARGE SCALE GENOMIC DNA]</scope>
    <source>
        <strain evidence="3 4">DP7</strain>
    </source>
</reference>
<organism evidence="3 4">
    <name type="scientific">Desulfitobacterium hafniense DP7</name>
    <dbReference type="NCBI Taxonomy" id="537010"/>
    <lineage>
        <taxon>Bacteria</taxon>
        <taxon>Bacillati</taxon>
        <taxon>Bacillota</taxon>
        <taxon>Clostridia</taxon>
        <taxon>Eubacteriales</taxon>
        <taxon>Desulfitobacteriaceae</taxon>
        <taxon>Desulfitobacterium</taxon>
    </lineage>
</organism>
<dbReference type="InterPro" id="IPR003959">
    <property type="entry name" value="ATPase_AAA_core"/>
</dbReference>
<dbReference type="InterPro" id="IPR050764">
    <property type="entry name" value="CbbQ/NirQ/NorQ/GpvN"/>
</dbReference>
<evidence type="ECO:0000313" key="4">
    <source>
        <dbReference type="Proteomes" id="UP000004416"/>
    </source>
</evidence>
<feature type="region of interest" description="Disordered" evidence="1">
    <location>
        <begin position="43"/>
        <end position="62"/>
    </location>
</feature>